<sequence length="375" mass="43152">MLAIVMLSSLLTGCWGLREIEHLIYVNSVGIDYANNKIVIYVQLASFFNIAKKEAGAQDEQQVISVARAEGETFDKAIFNLYATAQQRIAWSHVKTVLFSEAALNEKIINQVLDVWDRYYEFRYTNWVYATKDSIESVFYATPVQNISVVYSQLNDPNDTYSQNSVIEPLYLFDFMRSWYDKSQTLKVPFLKVTDNWTENQKVSPKLEMNGIGFFQNNRYLGDLPRAQTRGLRWFNAKLKRTNVFVRKDNIPQVMLVMEKVKFQIQPEMKEGKAQFRIKVSAQGNIPQLIQNLTEKQLNRLASEEIEKEIRESYAKGLSKGIDALNLSEVLFRAKPQDWHRLENNGAIPLDENSLASVEVDAKLYSGGISKIKKD</sequence>
<keyword evidence="6" id="KW-0564">Palmitate</keyword>
<evidence type="ECO:0000256" key="7">
    <source>
        <dbReference type="ARBA" id="ARBA00023288"/>
    </source>
</evidence>
<reference evidence="10" key="1">
    <citation type="submission" date="2018-02" db="EMBL/GenBank/DDBJ databases">
        <authorList>
            <person name="Kim S.-K."/>
            <person name="Jung H.-I."/>
            <person name="Lee S.-W."/>
        </authorList>
    </citation>
    <scope>NUCLEOTIDE SEQUENCE</scope>
    <source>
        <strain evidence="10">SK3146</strain>
    </source>
</reference>
<organism evidence="10 11">
    <name type="scientific">Paenibacillus konkukensis</name>
    <dbReference type="NCBI Taxonomy" id="2020716"/>
    <lineage>
        <taxon>Bacteria</taxon>
        <taxon>Bacillati</taxon>
        <taxon>Bacillota</taxon>
        <taxon>Bacilli</taxon>
        <taxon>Bacillales</taxon>
        <taxon>Paenibacillaceae</taxon>
        <taxon>Paenibacillus</taxon>
    </lineage>
</organism>
<keyword evidence="5" id="KW-0472">Membrane</keyword>
<dbReference type="PANTHER" id="PTHR35789">
    <property type="entry name" value="SPORE GERMINATION PROTEIN B3"/>
    <property type="match status" value="1"/>
</dbReference>
<dbReference type="InterPro" id="IPR046953">
    <property type="entry name" value="Spore_GerAC-like_C"/>
</dbReference>
<evidence type="ECO:0000256" key="5">
    <source>
        <dbReference type="ARBA" id="ARBA00023136"/>
    </source>
</evidence>
<dbReference type="InterPro" id="IPR057336">
    <property type="entry name" value="GerAC_N"/>
</dbReference>
<evidence type="ECO:0000256" key="6">
    <source>
        <dbReference type="ARBA" id="ARBA00023139"/>
    </source>
</evidence>
<dbReference type="EMBL" id="CP027059">
    <property type="protein sequence ID" value="UQZ81215.1"/>
    <property type="molecule type" value="Genomic_DNA"/>
</dbReference>
<evidence type="ECO:0000259" key="8">
    <source>
        <dbReference type="Pfam" id="PF05504"/>
    </source>
</evidence>
<feature type="domain" description="Spore germination protein N-terminal" evidence="9">
    <location>
        <begin position="18"/>
        <end position="192"/>
    </location>
</feature>
<evidence type="ECO:0000313" key="10">
    <source>
        <dbReference type="EMBL" id="UQZ81215.1"/>
    </source>
</evidence>
<dbReference type="Proteomes" id="UP001057134">
    <property type="component" value="Chromosome"/>
</dbReference>
<gene>
    <name evidence="10" type="ORF">SK3146_00371</name>
</gene>
<dbReference type="Pfam" id="PF05504">
    <property type="entry name" value="Spore_GerAC"/>
    <property type="match status" value="1"/>
</dbReference>
<comment type="subcellular location">
    <subcellularLocation>
        <location evidence="1">Membrane</location>
        <topology evidence="1">Lipid-anchor</topology>
    </subcellularLocation>
</comment>
<dbReference type="Pfam" id="PF25198">
    <property type="entry name" value="Spore_GerAC_N"/>
    <property type="match status" value="1"/>
</dbReference>
<keyword evidence="4" id="KW-0732">Signal</keyword>
<protein>
    <submittedName>
        <fullName evidence="10">Uncharacterized protein</fullName>
    </submittedName>
</protein>
<keyword evidence="7" id="KW-0449">Lipoprotein</keyword>
<evidence type="ECO:0000256" key="4">
    <source>
        <dbReference type="ARBA" id="ARBA00022729"/>
    </source>
</evidence>
<evidence type="ECO:0000259" key="9">
    <source>
        <dbReference type="Pfam" id="PF25198"/>
    </source>
</evidence>
<evidence type="ECO:0000256" key="3">
    <source>
        <dbReference type="ARBA" id="ARBA00022544"/>
    </source>
</evidence>
<dbReference type="Gene3D" id="3.30.300.210">
    <property type="entry name" value="Nutrient germinant receptor protein C, domain 3"/>
    <property type="match status" value="1"/>
</dbReference>
<keyword evidence="3" id="KW-0309">Germination</keyword>
<comment type="similarity">
    <text evidence="2">Belongs to the GerABKC lipoprotein family.</text>
</comment>
<feature type="domain" description="Spore germination GerAC-like C-terminal" evidence="8">
    <location>
        <begin position="210"/>
        <end position="345"/>
    </location>
</feature>
<accession>A0ABY4RGR1</accession>
<evidence type="ECO:0000313" key="11">
    <source>
        <dbReference type="Proteomes" id="UP001057134"/>
    </source>
</evidence>
<dbReference type="NCBIfam" id="TIGR02887">
    <property type="entry name" value="spore_ger_x_C"/>
    <property type="match status" value="1"/>
</dbReference>
<name>A0ABY4RGR1_9BACL</name>
<proteinExistence type="inferred from homology"/>
<keyword evidence="11" id="KW-1185">Reference proteome</keyword>
<dbReference type="InterPro" id="IPR008844">
    <property type="entry name" value="Spore_GerAC-like"/>
</dbReference>
<dbReference type="InterPro" id="IPR038501">
    <property type="entry name" value="Spore_GerAC_C_sf"/>
</dbReference>
<reference evidence="10" key="2">
    <citation type="journal article" date="2021" name="J Anim Sci Technol">
        <title>Complete genome sequence of Paenibacillus konkukensis sp. nov. SK3146 as a potential probiotic strain.</title>
        <authorList>
            <person name="Jung H.I."/>
            <person name="Park S."/>
            <person name="Niu K.M."/>
            <person name="Lee S.W."/>
            <person name="Kothari D."/>
            <person name="Yi K.J."/>
            <person name="Kim S.K."/>
        </authorList>
    </citation>
    <scope>NUCLEOTIDE SEQUENCE</scope>
    <source>
        <strain evidence="10">SK3146</strain>
    </source>
</reference>
<evidence type="ECO:0000256" key="1">
    <source>
        <dbReference type="ARBA" id="ARBA00004635"/>
    </source>
</evidence>
<evidence type="ECO:0000256" key="2">
    <source>
        <dbReference type="ARBA" id="ARBA00007886"/>
    </source>
</evidence>
<dbReference type="PANTHER" id="PTHR35789:SF1">
    <property type="entry name" value="SPORE GERMINATION PROTEIN B3"/>
    <property type="match status" value="1"/>
</dbReference>